<dbReference type="AlphaFoldDB" id="A0A197JEE0"/>
<feature type="signal peptide" evidence="1">
    <location>
        <begin position="1"/>
        <end position="18"/>
    </location>
</feature>
<evidence type="ECO:0000256" key="1">
    <source>
        <dbReference type="SAM" id="SignalP"/>
    </source>
</evidence>
<reference evidence="2 3" key="1">
    <citation type="submission" date="2016-05" db="EMBL/GenBank/DDBJ databases">
        <title>Genome sequencing reveals origins of a unique bacterial endosymbiosis in the earliest lineages of terrestrial Fungi.</title>
        <authorList>
            <consortium name="DOE Joint Genome Institute"/>
            <person name="Uehling J."/>
            <person name="Gryganskyi A."/>
            <person name="Hameed K."/>
            <person name="Tschaplinski T."/>
            <person name="Misztal P."/>
            <person name="Wu S."/>
            <person name="Desiro A."/>
            <person name="Vande Pol N."/>
            <person name="Du Z.-Y."/>
            <person name="Zienkiewicz A."/>
            <person name="Zienkiewicz K."/>
            <person name="Morin E."/>
            <person name="Tisserant E."/>
            <person name="Splivallo R."/>
            <person name="Hainaut M."/>
            <person name="Henrissat B."/>
            <person name="Ohm R."/>
            <person name="Kuo A."/>
            <person name="Yan J."/>
            <person name="Lipzen A."/>
            <person name="Nolan M."/>
            <person name="Labutti K."/>
            <person name="Barry K."/>
            <person name="Goldstein A."/>
            <person name="Labbe J."/>
            <person name="Schadt C."/>
            <person name="Tuskan G."/>
            <person name="Grigoriev I."/>
            <person name="Martin F."/>
            <person name="Vilgalys R."/>
            <person name="Bonito G."/>
        </authorList>
    </citation>
    <scope>NUCLEOTIDE SEQUENCE [LARGE SCALE GENOMIC DNA]</scope>
    <source>
        <strain evidence="2 3">AG-77</strain>
    </source>
</reference>
<keyword evidence="3" id="KW-1185">Reference proteome</keyword>
<evidence type="ECO:0000313" key="2">
    <source>
        <dbReference type="EMBL" id="OAQ23512.1"/>
    </source>
</evidence>
<evidence type="ECO:0000313" key="3">
    <source>
        <dbReference type="Proteomes" id="UP000078512"/>
    </source>
</evidence>
<keyword evidence="1" id="KW-0732">Signal</keyword>
<accession>A0A197JEE0</accession>
<protein>
    <submittedName>
        <fullName evidence="2">Uncharacterized protein</fullName>
    </submittedName>
</protein>
<sequence length="105" mass="11075">MLLNKIALTLAVASLVAADFIPRTAPGGCPDGYVQTKKICKIANKPDVCCPTTVKNPSRNDYRRCIPQLTGCSADKFACPESYGGNCCPNGSFCGTSGDNFGCFN</sequence>
<gene>
    <name evidence="2" type="ORF">K457DRAFT_130547</name>
</gene>
<name>A0A197JEE0_9FUNG</name>
<dbReference type="OrthoDB" id="2426396at2759"/>
<dbReference type="EMBL" id="KV442117">
    <property type="protein sequence ID" value="OAQ23512.1"/>
    <property type="molecule type" value="Genomic_DNA"/>
</dbReference>
<organism evidence="2 3">
    <name type="scientific">Linnemannia elongata AG-77</name>
    <dbReference type="NCBI Taxonomy" id="1314771"/>
    <lineage>
        <taxon>Eukaryota</taxon>
        <taxon>Fungi</taxon>
        <taxon>Fungi incertae sedis</taxon>
        <taxon>Mucoromycota</taxon>
        <taxon>Mortierellomycotina</taxon>
        <taxon>Mortierellomycetes</taxon>
        <taxon>Mortierellales</taxon>
        <taxon>Mortierellaceae</taxon>
        <taxon>Linnemannia</taxon>
    </lineage>
</organism>
<feature type="chain" id="PRO_5008275845" evidence="1">
    <location>
        <begin position="19"/>
        <end position="105"/>
    </location>
</feature>
<proteinExistence type="predicted"/>
<dbReference type="Proteomes" id="UP000078512">
    <property type="component" value="Unassembled WGS sequence"/>
</dbReference>